<dbReference type="PANTHER" id="PTHR41307">
    <property type="entry name" value="MEMBRANE PROTEIN-RELATED"/>
    <property type="match status" value="1"/>
</dbReference>
<evidence type="ECO:0000256" key="1">
    <source>
        <dbReference type="SAM" id="Phobius"/>
    </source>
</evidence>
<name>A0ABX5SHX3_9LACO</name>
<protein>
    <recommendedName>
        <fullName evidence="4">Integral membrane protein</fullName>
    </recommendedName>
</protein>
<dbReference type="RefSeq" id="WP_134833459.1">
    <property type="nucleotide sequence ID" value="NZ_CP037939.1"/>
</dbReference>
<feature type="transmembrane region" description="Helical" evidence="1">
    <location>
        <begin position="216"/>
        <end position="236"/>
    </location>
</feature>
<proteinExistence type="predicted"/>
<organism evidence="2 3">
    <name type="scientific">Leuconostoc kimchii</name>
    <dbReference type="NCBI Taxonomy" id="136609"/>
    <lineage>
        <taxon>Bacteria</taxon>
        <taxon>Bacillati</taxon>
        <taxon>Bacillota</taxon>
        <taxon>Bacilli</taxon>
        <taxon>Lactobacillales</taxon>
        <taxon>Lactobacillaceae</taxon>
        <taxon>Leuconostoc</taxon>
    </lineage>
</organism>
<sequence>MKTKEMTEANNLLRESLNKENKVFYENLLLYIRIEGFARDEHKIETQLLSILQDILEAQNEGVSAAGYLGKEPKIVADEILSEMPRHIWEVIRVGLYMLLTYIYICLLPSLMIAERPLDVGMLGISGALLYIDILIGFKYSGRAIYKVNTTLKNKYLRYFVIWIVASVAIAPIYLVNIFLKTPLRLRLDGGLGIAVILLALISGLYFILRAKDKTLLWPFAVFLVSAGVMGIVTRLPKLNDLLLHTTNGRYWIAGIIMVLLLLFYLLSFIALKKIKKQNQSY</sequence>
<dbReference type="Proteomes" id="UP000295756">
    <property type="component" value="Chromosome"/>
</dbReference>
<dbReference type="PANTHER" id="PTHR41307:SF1">
    <property type="entry name" value="MEMBRANE PROTEIN"/>
    <property type="match status" value="1"/>
</dbReference>
<reference evidence="2 3" key="1">
    <citation type="submission" date="2019-03" db="EMBL/GenBank/DDBJ databases">
        <title>Complete Genome Sequence of Leuconostoc kimchii strain NKJ218 Isolated from Homemade Kimchi.</title>
        <authorList>
            <person name="Jung J.Y."/>
            <person name="Jin H.M."/>
            <person name="Jung J.-W."/>
            <person name="Lee S.-Y."/>
            <person name="Ryu B.-G."/>
            <person name="Han S.-S."/>
            <person name="Kang H.K."/>
            <person name="Choi H.W."/>
            <person name="Chung E.J."/>
            <person name="Choi K.-M."/>
        </authorList>
    </citation>
    <scope>NUCLEOTIDE SEQUENCE [LARGE SCALE GENOMIC DNA]</scope>
    <source>
        <strain evidence="2 3">NKJ218</strain>
    </source>
</reference>
<feature type="transmembrane region" description="Helical" evidence="1">
    <location>
        <begin position="251"/>
        <end position="272"/>
    </location>
</feature>
<gene>
    <name evidence="2" type="ORF">EW139_01840</name>
</gene>
<feature type="transmembrane region" description="Helical" evidence="1">
    <location>
        <begin position="120"/>
        <end position="138"/>
    </location>
</feature>
<keyword evidence="1" id="KW-0812">Transmembrane</keyword>
<feature type="transmembrane region" description="Helical" evidence="1">
    <location>
        <begin position="159"/>
        <end position="180"/>
    </location>
</feature>
<dbReference type="EMBL" id="CP037939">
    <property type="protein sequence ID" value="QBR46936.1"/>
    <property type="molecule type" value="Genomic_DNA"/>
</dbReference>
<keyword evidence="3" id="KW-1185">Reference proteome</keyword>
<evidence type="ECO:0008006" key="4">
    <source>
        <dbReference type="Google" id="ProtNLM"/>
    </source>
</evidence>
<feature type="transmembrane region" description="Helical" evidence="1">
    <location>
        <begin position="94"/>
        <end position="114"/>
    </location>
</feature>
<accession>A0ABX5SHX3</accession>
<evidence type="ECO:0000313" key="3">
    <source>
        <dbReference type="Proteomes" id="UP000295756"/>
    </source>
</evidence>
<feature type="transmembrane region" description="Helical" evidence="1">
    <location>
        <begin position="192"/>
        <end position="209"/>
    </location>
</feature>
<keyword evidence="1" id="KW-1133">Transmembrane helix</keyword>
<dbReference type="SUPFAM" id="SSF158560">
    <property type="entry name" value="BH3980-like"/>
    <property type="match status" value="1"/>
</dbReference>
<evidence type="ECO:0000313" key="2">
    <source>
        <dbReference type="EMBL" id="QBR46936.1"/>
    </source>
</evidence>
<keyword evidence="1" id="KW-0472">Membrane</keyword>